<dbReference type="SUPFAM" id="SSF52091">
    <property type="entry name" value="SpoIIaa-like"/>
    <property type="match status" value="1"/>
</dbReference>
<dbReference type="InterPro" id="IPR002645">
    <property type="entry name" value="STAS_dom"/>
</dbReference>
<evidence type="ECO:0000259" key="1">
    <source>
        <dbReference type="PROSITE" id="PS50801"/>
    </source>
</evidence>
<dbReference type="RefSeq" id="WP_411914159.1">
    <property type="nucleotide sequence ID" value="NZ_FUYX01000009.1"/>
</dbReference>
<evidence type="ECO:0000313" key="3">
    <source>
        <dbReference type="Proteomes" id="UP000190130"/>
    </source>
</evidence>
<gene>
    <name evidence="2" type="ORF">SAMN05660750_03403</name>
</gene>
<dbReference type="Proteomes" id="UP000190130">
    <property type="component" value="Unassembled WGS sequence"/>
</dbReference>
<evidence type="ECO:0000313" key="2">
    <source>
        <dbReference type="EMBL" id="SKB97698.1"/>
    </source>
</evidence>
<feature type="domain" description="STAS" evidence="1">
    <location>
        <begin position="1"/>
        <end position="70"/>
    </location>
</feature>
<accession>A0A1T5FNI3</accession>
<sequence>MLDASAVAQIDMTAAAMLLQWRTDLAAMGLTFAIAELHKEPREILERAGLFEGAAATTVFEDLEDAVRILGERSSR</sequence>
<proteinExistence type="predicted"/>
<reference evidence="2 3" key="1">
    <citation type="submission" date="2017-02" db="EMBL/GenBank/DDBJ databases">
        <authorList>
            <person name="Peterson S.W."/>
        </authorList>
    </citation>
    <scope>NUCLEOTIDE SEQUENCE [LARGE SCALE GENOMIC DNA]</scope>
    <source>
        <strain evidence="2 3">DSM 9653</strain>
    </source>
</reference>
<dbReference type="EMBL" id="FUYX01000009">
    <property type="protein sequence ID" value="SKB97698.1"/>
    <property type="molecule type" value="Genomic_DNA"/>
</dbReference>
<dbReference type="AlphaFoldDB" id="A0A1T5FNI3"/>
<dbReference type="Pfam" id="PF01740">
    <property type="entry name" value="STAS"/>
    <property type="match status" value="1"/>
</dbReference>
<organism evidence="2 3">
    <name type="scientific">Bosea thiooxidans</name>
    <dbReference type="NCBI Taxonomy" id="53254"/>
    <lineage>
        <taxon>Bacteria</taxon>
        <taxon>Pseudomonadati</taxon>
        <taxon>Pseudomonadota</taxon>
        <taxon>Alphaproteobacteria</taxon>
        <taxon>Hyphomicrobiales</taxon>
        <taxon>Boseaceae</taxon>
        <taxon>Bosea</taxon>
    </lineage>
</organism>
<protein>
    <submittedName>
        <fullName evidence="2">STAS domain-containing protein</fullName>
    </submittedName>
</protein>
<dbReference type="CDD" id="cd07042">
    <property type="entry name" value="STAS_SulP_like_sulfate_transporter"/>
    <property type="match status" value="1"/>
</dbReference>
<name>A0A1T5FNI3_9HYPH</name>
<dbReference type="Gene3D" id="3.30.750.24">
    <property type="entry name" value="STAS domain"/>
    <property type="match status" value="1"/>
</dbReference>
<dbReference type="InterPro" id="IPR036513">
    <property type="entry name" value="STAS_dom_sf"/>
</dbReference>
<dbReference type="PROSITE" id="PS50801">
    <property type="entry name" value="STAS"/>
    <property type="match status" value="1"/>
</dbReference>